<sequence>MTEAHLIDFNLSCSDIQLPAQPETQTDTPIGSVANLGPLITSTGFPAVYEARTAMNSGPESLGAPKRQTEPKTNLTAEPEPKRAKVDASAIPEDNRVRATEA</sequence>
<dbReference type="AlphaFoldDB" id="A0A0C2J315"/>
<reference evidence="2 3" key="1">
    <citation type="journal article" date="2014" name="Genome Biol. Evol.">
        <title>The genome of the myxosporean Thelohanellus kitauei shows adaptations to nutrient acquisition within its fish host.</title>
        <authorList>
            <person name="Yang Y."/>
            <person name="Xiong J."/>
            <person name="Zhou Z."/>
            <person name="Huo F."/>
            <person name="Miao W."/>
            <person name="Ran C."/>
            <person name="Liu Y."/>
            <person name="Zhang J."/>
            <person name="Feng J."/>
            <person name="Wang M."/>
            <person name="Wang M."/>
            <person name="Wang L."/>
            <person name="Yao B."/>
        </authorList>
    </citation>
    <scope>NUCLEOTIDE SEQUENCE [LARGE SCALE GENOMIC DNA]</scope>
    <source>
        <strain evidence="2">Wuqing</strain>
    </source>
</reference>
<dbReference type="Proteomes" id="UP000031668">
    <property type="component" value="Unassembled WGS sequence"/>
</dbReference>
<feature type="region of interest" description="Disordered" evidence="1">
    <location>
        <begin position="56"/>
        <end position="102"/>
    </location>
</feature>
<protein>
    <submittedName>
        <fullName evidence="2">Uncharacterized protein</fullName>
    </submittedName>
</protein>
<evidence type="ECO:0000313" key="2">
    <source>
        <dbReference type="EMBL" id="KII72214.1"/>
    </source>
</evidence>
<evidence type="ECO:0000256" key="1">
    <source>
        <dbReference type="SAM" id="MobiDB-lite"/>
    </source>
</evidence>
<keyword evidence="3" id="KW-1185">Reference proteome</keyword>
<gene>
    <name evidence="2" type="ORF">RF11_03750</name>
</gene>
<name>A0A0C2J315_THEKT</name>
<accession>A0A0C2J315</accession>
<evidence type="ECO:0000313" key="3">
    <source>
        <dbReference type="Proteomes" id="UP000031668"/>
    </source>
</evidence>
<comment type="caution">
    <text evidence="2">The sequence shown here is derived from an EMBL/GenBank/DDBJ whole genome shotgun (WGS) entry which is preliminary data.</text>
</comment>
<proteinExistence type="predicted"/>
<organism evidence="2 3">
    <name type="scientific">Thelohanellus kitauei</name>
    <name type="common">Myxosporean</name>
    <dbReference type="NCBI Taxonomy" id="669202"/>
    <lineage>
        <taxon>Eukaryota</taxon>
        <taxon>Metazoa</taxon>
        <taxon>Cnidaria</taxon>
        <taxon>Myxozoa</taxon>
        <taxon>Myxosporea</taxon>
        <taxon>Bivalvulida</taxon>
        <taxon>Platysporina</taxon>
        <taxon>Myxobolidae</taxon>
        <taxon>Thelohanellus</taxon>
    </lineage>
</organism>
<dbReference type="EMBL" id="JWZT01001318">
    <property type="protein sequence ID" value="KII72214.1"/>
    <property type="molecule type" value="Genomic_DNA"/>
</dbReference>
<feature type="compositionally biased region" description="Basic and acidic residues" evidence="1">
    <location>
        <begin position="93"/>
        <end position="102"/>
    </location>
</feature>